<proteinExistence type="predicted"/>
<dbReference type="Proteomes" id="UP000703661">
    <property type="component" value="Unassembled WGS sequence"/>
</dbReference>
<reference evidence="2" key="1">
    <citation type="journal article" date="2020" name="Fungal Divers.">
        <title>Resolving the Mortierellaceae phylogeny through synthesis of multi-gene phylogenetics and phylogenomics.</title>
        <authorList>
            <person name="Vandepol N."/>
            <person name="Liber J."/>
            <person name="Desiro A."/>
            <person name="Na H."/>
            <person name="Kennedy M."/>
            <person name="Barry K."/>
            <person name="Grigoriev I.V."/>
            <person name="Miller A.N."/>
            <person name="O'Donnell K."/>
            <person name="Stajich J.E."/>
            <person name="Bonito G."/>
        </authorList>
    </citation>
    <scope>NUCLEOTIDE SEQUENCE</scope>
    <source>
        <strain evidence="2">NRRL 2769</strain>
    </source>
</reference>
<name>A0A9P6MQ55_9FUNG</name>
<feature type="compositionally biased region" description="Polar residues" evidence="1">
    <location>
        <begin position="1"/>
        <end position="15"/>
    </location>
</feature>
<sequence>MASSTSGSSWKSYHSSRVPGSANSFGNNPNDDQDLDENGFGEYERLLARRRSTSYYDANRSRAPVAVVIKHDSKGRPISTWSTASSVAAQRGEELSQWSKRRDDLLKIYGRNNTNSGSFVNYDDLEEEPEQEEEAESQEQEQEERHEPDYSNKAATVTEEGRNDNGQSHDGISSVRK</sequence>
<dbReference type="AlphaFoldDB" id="A0A9P6MQ55"/>
<feature type="region of interest" description="Disordered" evidence="1">
    <location>
        <begin position="71"/>
        <end position="97"/>
    </location>
</feature>
<evidence type="ECO:0000313" key="3">
    <source>
        <dbReference type="Proteomes" id="UP000703661"/>
    </source>
</evidence>
<dbReference type="EMBL" id="JAAAID010001540">
    <property type="protein sequence ID" value="KAG0009625.1"/>
    <property type="molecule type" value="Genomic_DNA"/>
</dbReference>
<protein>
    <submittedName>
        <fullName evidence="2">Uncharacterized protein</fullName>
    </submittedName>
</protein>
<feature type="region of interest" description="Disordered" evidence="1">
    <location>
        <begin position="1"/>
        <end position="39"/>
    </location>
</feature>
<feature type="compositionally biased region" description="Acidic residues" evidence="1">
    <location>
        <begin position="123"/>
        <end position="142"/>
    </location>
</feature>
<comment type="caution">
    <text evidence="2">The sequence shown here is derived from an EMBL/GenBank/DDBJ whole genome shotgun (WGS) entry which is preliminary data.</text>
</comment>
<evidence type="ECO:0000256" key="1">
    <source>
        <dbReference type="SAM" id="MobiDB-lite"/>
    </source>
</evidence>
<feature type="region of interest" description="Disordered" evidence="1">
    <location>
        <begin position="109"/>
        <end position="177"/>
    </location>
</feature>
<feature type="compositionally biased region" description="Polar residues" evidence="1">
    <location>
        <begin position="79"/>
        <end position="88"/>
    </location>
</feature>
<accession>A0A9P6MQ55</accession>
<feature type="compositionally biased region" description="Polar residues" evidence="1">
    <location>
        <begin position="21"/>
        <end position="30"/>
    </location>
</feature>
<gene>
    <name evidence="2" type="ORF">BGZ80_002215</name>
</gene>
<keyword evidence="3" id="KW-1185">Reference proteome</keyword>
<organism evidence="2 3">
    <name type="scientific">Entomortierella chlamydospora</name>
    <dbReference type="NCBI Taxonomy" id="101097"/>
    <lineage>
        <taxon>Eukaryota</taxon>
        <taxon>Fungi</taxon>
        <taxon>Fungi incertae sedis</taxon>
        <taxon>Mucoromycota</taxon>
        <taxon>Mortierellomycotina</taxon>
        <taxon>Mortierellomycetes</taxon>
        <taxon>Mortierellales</taxon>
        <taxon>Mortierellaceae</taxon>
        <taxon>Entomortierella</taxon>
    </lineage>
</organism>
<evidence type="ECO:0000313" key="2">
    <source>
        <dbReference type="EMBL" id="KAG0009625.1"/>
    </source>
</evidence>